<comment type="caution">
    <text evidence="1">The sequence shown here is derived from an EMBL/GenBank/DDBJ whole genome shotgun (WGS) entry which is preliminary data.</text>
</comment>
<gene>
    <name evidence="1" type="ORF">KIS1582_1525</name>
</gene>
<dbReference type="AlphaFoldDB" id="A0A800NBD7"/>
<reference evidence="1 2" key="1">
    <citation type="journal article" date="2020" name="G3 (Bethesda)">
        <title>Whole Genome Sequencing and Comparative Genomics of Two Nematicidal Bacillus Strains Reveals a Wide Range of Possible Virulence Factors.</title>
        <authorList>
            <person name="Susic N."/>
            <person name="Janezic S."/>
            <person name="Rupnik M."/>
            <person name="Geric Stare B."/>
        </authorList>
    </citation>
    <scope>NUCLEOTIDE SEQUENCE [LARGE SCALE GENOMIC DNA]</scope>
    <source>
        <strain evidence="1 2">I-1582</strain>
    </source>
</reference>
<evidence type="ECO:0000313" key="1">
    <source>
        <dbReference type="EMBL" id="KAF0824604.1"/>
    </source>
</evidence>
<sequence length="53" mass="6214">MIRLAFSMIKNQTLYQTNQENYVLLTELKKKLRAANVQLFYDRYVLSNALSSA</sequence>
<dbReference type="EMBL" id="VDEM01000012">
    <property type="protein sequence ID" value="KAF0824604.1"/>
    <property type="molecule type" value="Genomic_DNA"/>
</dbReference>
<dbReference type="Proteomes" id="UP000465778">
    <property type="component" value="Unassembled WGS sequence"/>
</dbReference>
<proteinExistence type="predicted"/>
<protein>
    <submittedName>
        <fullName evidence="1">Uncharacterized protein</fullName>
    </submittedName>
</protein>
<organism evidence="1 2">
    <name type="scientific">Cytobacillus firmus</name>
    <name type="common">Bacillus firmus</name>
    <dbReference type="NCBI Taxonomy" id="1399"/>
    <lineage>
        <taxon>Bacteria</taxon>
        <taxon>Bacillati</taxon>
        <taxon>Bacillota</taxon>
        <taxon>Bacilli</taxon>
        <taxon>Bacillales</taxon>
        <taxon>Bacillaceae</taxon>
        <taxon>Cytobacillus</taxon>
    </lineage>
</organism>
<name>A0A800NBD7_CYTFI</name>
<evidence type="ECO:0000313" key="2">
    <source>
        <dbReference type="Proteomes" id="UP000465778"/>
    </source>
</evidence>
<accession>A0A800NBD7</accession>